<evidence type="ECO:0000313" key="2">
    <source>
        <dbReference type="Proteomes" id="UP000593578"/>
    </source>
</evidence>
<reference evidence="1 2" key="1">
    <citation type="journal article" date="2019" name="Genome Biol. Evol.">
        <title>Insights into the evolution of the New World diploid cottons (Gossypium, subgenus Houzingenia) based on genome sequencing.</title>
        <authorList>
            <person name="Grover C.E."/>
            <person name="Arick M.A. 2nd"/>
            <person name="Thrash A."/>
            <person name="Conover J.L."/>
            <person name="Sanders W.S."/>
            <person name="Peterson D.G."/>
            <person name="Frelichowski J.E."/>
            <person name="Scheffler J.A."/>
            <person name="Scheffler B.E."/>
            <person name="Wendel J.F."/>
        </authorList>
    </citation>
    <scope>NUCLEOTIDE SEQUENCE [LARGE SCALE GENOMIC DNA]</scope>
    <source>
        <strain evidence="1">8</strain>
        <tissue evidence="1">Leaf</tissue>
    </source>
</reference>
<dbReference type="EMBL" id="JABEZZ010000003">
    <property type="protein sequence ID" value="MBA0581728.1"/>
    <property type="molecule type" value="Genomic_DNA"/>
</dbReference>
<evidence type="ECO:0000313" key="1">
    <source>
        <dbReference type="EMBL" id="MBA0581728.1"/>
    </source>
</evidence>
<comment type="caution">
    <text evidence="1">The sequence shown here is derived from an EMBL/GenBank/DDBJ whole genome shotgun (WGS) entry which is preliminary data.</text>
</comment>
<organism evidence="1 2">
    <name type="scientific">Gossypium raimondii</name>
    <name type="common">Peruvian cotton</name>
    <name type="synonym">Gossypium klotzschianum subsp. raimondii</name>
    <dbReference type="NCBI Taxonomy" id="29730"/>
    <lineage>
        <taxon>Eukaryota</taxon>
        <taxon>Viridiplantae</taxon>
        <taxon>Streptophyta</taxon>
        <taxon>Embryophyta</taxon>
        <taxon>Tracheophyta</taxon>
        <taxon>Spermatophyta</taxon>
        <taxon>Magnoliopsida</taxon>
        <taxon>eudicotyledons</taxon>
        <taxon>Gunneridae</taxon>
        <taxon>Pentapetalae</taxon>
        <taxon>rosids</taxon>
        <taxon>malvids</taxon>
        <taxon>Malvales</taxon>
        <taxon>Malvaceae</taxon>
        <taxon>Malvoideae</taxon>
        <taxon>Gossypium</taxon>
    </lineage>
</organism>
<sequence>MLFEVSRDAKLSLQEQDKDDLQLIEGDVSIGIEDGLPSIQFCDRVYQILYQDSPPKSPEIFVSEEHFNKYWGN</sequence>
<protein>
    <submittedName>
        <fullName evidence="1">Uncharacterized protein</fullName>
    </submittedName>
</protein>
<accession>A0A7J8NXT5</accession>
<feature type="non-terminal residue" evidence="1">
    <location>
        <position position="73"/>
    </location>
</feature>
<dbReference type="Proteomes" id="UP000593578">
    <property type="component" value="Unassembled WGS sequence"/>
</dbReference>
<gene>
    <name evidence="1" type="ORF">Gorai_023901</name>
</gene>
<name>A0A7J8NXT5_GOSRA</name>
<dbReference type="AlphaFoldDB" id="A0A7J8NXT5"/>
<proteinExistence type="predicted"/>